<keyword evidence="4" id="KW-1185">Reference proteome</keyword>
<reference evidence="3" key="1">
    <citation type="submission" date="2023-06" db="EMBL/GenBank/DDBJ databases">
        <title>Genome-scale phylogeny and comparative genomics of the fungal order Sordariales.</title>
        <authorList>
            <consortium name="Lawrence Berkeley National Laboratory"/>
            <person name="Hensen N."/>
            <person name="Bonometti L."/>
            <person name="Westerberg I."/>
            <person name="Brannstrom I.O."/>
            <person name="Guillou S."/>
            <person name="Cros-Aarteil S."/>
            <person name="Calhoun S."/>
            <person name="Haridas S."/>
            <person name="Kuo A."/>
            <person name="Mondo S."/>
            <person name="Pangilinan J."/>
            <person name="Riley R."/>
            <person name="Labutti K."/>
            <person name="Andreopoulos B."/>
            <person name="Lipzen A."/>
            <person name="Chen C."/>
            <person name="Yanf M."/>
            <person name="Daum C."/>
            <person name="Ng V."/>
            <person name="Clum A."/>
            <person name="Steindorff A."/>
            <person name="Ohm R."/>
            <person name="Martin F."/>
            <person name="Silar P."/>
            <person name="Natvig D."/>
            <person name="Lalanne C."/>
            <person name="Gautier V."/>
            <person name="Ament-Velasquez S.L."/>
            <person name="Kruys A."/>
            <person name="Hutchinson M.I."/>
            <person name="Powell A.J."/>
            <person name="Barry K."/>
            <person name="Miller A.N."/>
            <person name="Grigoriev I.V."/>
            <person name="Debuchy R."/>
            <person name="Gladieux P."/>
            <person name="Thoren M.H."/>
            <person name="Johannesson H."/>
        </authorList>
    </citation>
    <scope>NUCLEOTIDE SEQUENCE</scope>
    <source>
        <strain evidence="3">8032-3</strain>
    </source>
</reference>
<gene>
    <name evidence="3" type="ORF">QBC33DRAFT_70897</name>
</gene>
<dbReference type="AlphaFoldDB" id="A0AAJ0FM80"/>
<feature type="transmembrane region" description="Helical" evidence="2">
    <location>
        <begin position="25"/>
        <end position="48"/>
    </location>
</feature>
<evidence type="ECO:0000256" key="1">
    <source>
        <dbReference type="SAM" id="MobiDB-lite"/>
    </source>
</evidence>
<dbReference type="SUPFAM" id="SSF89372">
    <property type="entry name" value="Fucose-specific lectin"/>
    <property type="match status" value="1"/>
</dbReference>
<keyword evidence="2" id="KW-1133">Transmembrane helix</keyword>
<evidence type="ECO:0000313" key="3">
    <source>
        <dbReference type="EMBL" id="KAK1767534.1"/>
    </source>
</evidence>
<name>A0AAJ0FM80_9PEZI</name>
<organism evidence="3 4">
    <name type="scientific">Phialemonium atrogriseum</name>
    <dbReference type="NCBI Taxonomy" id="1093897"/>
    <lineage>
        <taxon>Eukaryota</taxon>
        <taxon>Fungi</taxon>
        <taxon>Dikarya</taxon>
        <taxon>Ascomycota</taxon>
        <taxon>Pezizomycotina</taxon>
        <taxon>Sordariomycetes</taxon>
        <taxon>Sordariomycetidae</taxon>
        <taxon>Cephalothecales</taxon>
        <taxon>Cephalothecaceae</taxon>
        <taxon>Phialemonium</taxon>
    </lineage>
</organism>
<dbReference type="RefSeq" id="XP_060283747.1">
    <property type="nucleotide sequence ID" value="XM_060433007.1"/>
</dbReference>
<protein>
    <recommendedName>
        <fullName evidence="5">Fucose-specific lectin</fullName>
    </recommendedName>
</protein>
<dbReference type="GeneID" id="85316194"/>
<dbReference type="Proteomes" id="UP001244011">
    <property type="component" value="Unassembled WGS sequence"/>
</dbReference>
<feature type="compositionally biased region" description="Low complexity" evidence="1">
    <location>
        <begin position="72"/>
        <end position="91"/>
    </location>
</feature>
<evidence type="ECO:0008006" key="5">
    <source>
        <dbReference type="Google" id="ProtNLM"/>
    </source>
</evidence>
<proteinExistence type="predicted"/>
<keyword evidence="2" id="KW-0472">Membrane</keyword>
<keyword evidence="2" id="KW-0812">Transmembrane</keyword>
<evidence type="ECO:0000313" key="4">
    <source>
        <dbReference type="Proteomes" id="UP001244011"/>
    </source>
</evidence>
<dbReference type="EMBL" id="MU839008">
    <property type="protein sequence ID" value="KAK1767534.1"/>
    <property type="molecule type" value="Genomic_DNA"/>
</dbReference>
<dbReference type="Gene3D" id="2.120.10.70">
    <property type="entry name" value="Fucose-specific lectin"/>
    <property type="match status" value="1"/>
</dbReference>
<feature type="region of interest" description="Disordered" evidence="1">
    <location>
        <begin position="59"/>
        <end position="106"/>
    </location>
</feature>
<accession>A0AAJ0FM80</accession>
<evidence type="ECO:0000256" key="2">
    <source>
        <dbReference type="SAM" id="Phobius"/>
    </source>
</evidence>
<sequence>MAVTSPAEPAERQRGFWREKKGRRVLIIGSILAVILILVVVLGTVFGIRNSHRKAPDSIVGAEEDREPGAFPPSVLTSTAPTSLTPTSTASHRPPTPTSVKPNFGVGYGTSSGPGSLVLWQVGEMGQLSWKEPEAEWQTADAGRPFKIAPVVVATAEDERAAIAVDQQGYVVCLWYQDGSWGSEDGLWVELGRAGDVTRLGFTTRPAAISRAEGLIDVFAVDGRKQLVQIHFDGTEWGEWELVSPSVAGKVTVTSSSEDRIDVFSSTDKSVDHKFWTPEGWSTGWENLGYPDDRYGGGGFPIAASFEGINDEGEPVLRMDVVVAVESIGTLHKPYLPNGEWDEDWHMLYASHEGYEFANAQVVVAGGPDAPVNLFSRGTDDCIHYNLFNGTGWAYWKYLWCYPELRGSSGLPDYPTHDLAIAAVSLGNGIVDVVQETVTGELLHLALQVPVEGQSYPNDWTWDSLGKPGS</sequence>
<comment type="caution">
    <text evidence="3">The sequence shown here is derived from an EMBL/GenBank/DDBJ whole genome shotgun (WGS) entry which is preliminary data.</text>
</comment>